<accession>A0A9P7Z737</accession>
<organism evidence="1 2">
    <name type="scientific">Calycina marina</name>
    <dbReference type="NCBI Taxonomy" id="1763456"/>
    <lineage>
        <taxon>Eukaryota</taxon>
        <taxon>Fungi</taxon>
        <taxon>Dikarya</taxon>
        <taxon>Ascomycota</taxon>
        <taxon>Pezizomycotina</taxon>
        <taxon>Leotiomycetes</taxon>
        <taxon>Helotiales</taxon>
        <taxon>Pezizellaceae</taxon>
        <taxon>Calycina</taxon>
    </lineage>
</organism>
<proteinExistence type="predicted"/>
<dbReference type="OrthoDB" id="3921745at2759"/>
<sequence>MAFTNKLEQKAYTREQVDFCRYMKEDCNLSFAEIQILFQSRFTDVFRDSNQCFSSRVYRDNVVPQLDDNGKSLSGNLLFDSKGKLLLTEAKVRDRTTPEGKEKCIPYTLVDKWPHRAIKYDWVSEEHKHIARLILQGVDPSDREGSRYPFPVSF</sequence>
<keyword evidence="2" id="KW-1185">Reference proteome</keyword>
<gene>
    <name evidence="1" type="ORF">BJ878DRAFT_416179</name>
</gene>
<reference evidence="1" key="1">
    <citation type="journal article" date="2021" name="IMA Fungus">
        <title>Genomic characterization of three marine fungi, including Emericellopsis atlantica sp. nov. with signatures of a generalist lifestyle and marine biomass degradation.</title>
        <authorList>
            <person name="Hagestad O.C."/>
            <person name="Hou L."/>
            <person name="Andersen J.H."/>
            <person name="Hansen E.H."/>
            <person name="Altermark B."/>
            <person name="Li C."/>
            <person name="Kuhnert E."/>
            <person name="Cox R.J."/>
            <person name="Crous P.W."/>
            <person name="Spatafora J.W."/>
            <person name="Lail K."/>
            <person name="Amirebrahimi M."/>
            <person name="Lipzen A."/>
            <person name="Pangilinan J."/>
            <person name="Andreopoulos W."/>
            <person name="Hayes R.D."/>
            <person name="Ng V."/>
            <person name="Grigoriev I.V."/>
            <person name="Jackson S.A."/>
            <person name="Sutton T.D.S."/>
            <person name="Dobson A.D.W."/>
            <person name="Rama T."/>
        </authorList>
    </citation>
    <scope>NUCLEOTIDE SEQUENCE</scope>
    <source>
        <strain evidence="1">TRa3180A</strain>
    </source>
</reference>
<dbReference type="AlphaFoldDB" id="A0A9P7Z737"/>
<evidence type="ECO:0000313" key="1">
    <source>
        <dbReference type="EMBL" id="KAG9246784.1"/>
    </source>
</evidence>
<dbReference type="Proteomes" id="UP000887226">
    <property type="component" value="Unassembled WGS sequence"/>
</dbReference>
<protein>
    <submittedName>
        <fullName evidence="1">Uncharacterized protein</fullName>
    </submittedName>
</protein>
<evidence type="ECO:0000313" key="2">
    <source>
        <dbReference type="Proteomes" id="UP000887226"/>
    </source>
</evidence>
<comment type="caution">
    <text evidence="1">The sequence shown here is derived from an EMBL/GenBank/DDBJ whole genome shotgun (WGS) entry which is preliminary data.</text>
</comment>
<dbReference type="EMBL" id="MU253792">
    <property type="protein sequence ID" value="KAG9246784.1"/>
    <property type="molecule type" value="Genomic_DNA"/>
</dbReference>
<name>A0A9P7Z737_9HELO</name>